<dbReference type="InterPro" id="IPR005143">
    <property type="entry name" value="TF_LuxR_autoind-bd_dom"/>
</dbReference>
<dbReference type="PANTHER" id="PTHR44688">
    <property type="entry name" value="DNA-BINDING TRANSCRIPTIONAL ACTIVATOR DEVR_DOSR"/>
    <property type="match status" value="1"/>
</dbReference>
<keyword evidence="6" id="KW-1185">Reference proteome</keyword>
<evidence type="ECO:0000256" key="1">
    <source>
        <dbReference type="ARBA" id="ARBA00023015"/>
    </source>
</evidence>
<keyword evidence="1" id="KW-0805">Transcription regulation</keyword>
<dbReference type="SMART" id="SM00421">
    <property type="entry name" value="HTH_LUXR"/>
    <property type="match status" value="1"/>
</dbReference>
<evidence type="ECO:0000313" key="6">
    <source>
        <dbReference type="Proteomes" id="UP000027866"/>
    </source>
</evidence>
<evidence type="ECO:0000256" key="2">
    <source>
        <dbReference type="ARBA" id="ARBA00023125"/>
    </source>
</evidence>
<proteinExistence type="predicted"/>
<dbReference type="Pfam" id="PF03472">
    <property type="entry name" value="Autoind_bind"/>
    <property type="match status" value="1"/>
</dbReference>
<reference evidence="5 6" key="1">
    <citation type="submission" date="2014-04" db="EMBL/GenBank/DDBJ databases">
        <title>A comprehensive comparison of genomes of Erythrobacter spp. Strains.</title>
        <authorList>
            <person name="Zheng Q."/>
        </authorList>
    </citation>
    <scope>NUCLEOTIDE SEQUENCE [LARGE SCALE GENOMIC DNA]</scope>
    <source>
        <strain evidence="5 6">DSM 8509</strain>
    </source>
</reference>
<dbReference type="SUPFAM" id="SSF46894">
    <property type="entry name" value="C-terminal effector domain of the bipartite response regulators"/>
    <property type="match status" value="1"/>
</dbReference>
<dbReference type="PRINTS" id="PR00038">
    <property type="entry name" value="HTHLUXR"/>
</dbReference>
<dbReference type="Proteomes" id="UP000027866">
    <property type="component" value="Unassembled WGS sequence"/>
</dbReference>
<dbReference type="InterPro" id="IPR036693">
    <property type="entry name" value="TF_LuxR_autoind-bd_dom_sf"/>
</dbReference>
<dbReference type="InterPro" id="IPR016032">
    <property type="entry name" value="Sig_transdc_resp-reg_C-effctor"/>
</dbReference>
<organism evidence="5 6">
    <name type="scientific">Erythrobacter litoralis</name>
    <dbReference type="NCBI Taxonomy" id="39960"/>
    <lineage>
        <taxon>Bacteria</taxon>
        <taxon>Pseudomonadati</taxon>
        <taxon>Pseudomonadota</taxon>
        <taxon>Alphaproteobacteria</taxon>
        <taxon>Sphingomonadales</taxon>
        <taxon>Erythrobacteraceae</taxon>
        <taxon>Erythrobacter/Porphyrobacter group</taxon>
        <taxon>Erythrobacter</taxon>
    </lineage>
</organism>
<dbReference type="GO" id="GO:0003677">
    <property type="term" value="F:DNA binding"/>
    <property type="evidence" value="ECO:0007669"/>
    <property type="project" value="UniProtKB-KW"/>
</dbReference>
<evidence type="ECO:0000259" key="4">
    <source>
        <dbReference type="PROSITE" id="PS50043"/>
    </source>
</evidence>
<gene>
    <name evidence="5" type="ORF">EH32_15720</name>
</gene>
<feature type="domain" description="HTH luxR-type" evidence="4">
    <location>
        <begin position="200"/>
        <end position="265"/>
    </location>
</feature>
<evidence type="ECO:0000313" key="5">
    <source>
        <dbReference type="EMBL" id="KEO92703.1"/>
    </source>
</evidence>
<dbReference type="EMBL" id="JMIX01000009">
    <property type="protein sequence ID" value="KEO92703.1"/>
    <property type="molecule type" value="Genomic_DNA"/>
</dbReference>
<dbReference type="Pfam" id="PF00196">
    <property type="entry name" value="GerE"/>
    <property type="match status" value="1"/>
</dbReference>
<keyword evidence="3" id="KW-0804">Transcription</keyword>
<dbReference type="Gene3D" id="1.10.10.10">
    <property type="entry name" value="Winged helix-like DNA-binding domain superfamily/Winged helix DNA-binding domain"/>
    <property type="match status" value="1"/>
</dbReference>
<dbReference type="CDD" id="cd06170">
    <property type="entry name" value="LuxR_C_like"/>
    <property type="match status" value="1"/>
</dbReference>
<accession>A0A074MLG8</accession>
<dbReference type="PANTHER" id="PTHR44688:SF16">
    <property type="entry name" value="DNA-BINDING TRANSCRIPTIONAL ACTIVATOR DEVR_DOSR"/>
    <property type="match status" value="1"/>
</dbReference>
<dbReference type="Gene3D" id="3.30.450.80">
    <property type="entry name" value="Transcription factor LuxR-like, autoinducer-binding domain"/>
    <property type="match status" value="1"/>
</dbReference>
<dbReference type="SUPFAM" id="SSF75516">
    <property type="entry name" value="Pheromone-binding domain of LuxR-like quorum-sensing transcription factors"/>
    <property type="match status" value="1"/>
</dbReference>
<sequence length="273" mass="30657">MFDFLFLTPMSEVRTEHGAGLSGMQYFLIDFLSRFNAAGGRDEKWRCLVDTYAELGFNVVNYTVFPNTDDHGAPVFIENFRNGWSEHYAAQDYGSVDALIPHVLTSNLPALMYGVDERQPLFWCEKGRQLIAEAKDAGMERAIGFSHRNADGVIDGGVALGSDMLSAKDFALTVQEKLPLLYTIYSIAYNELHPELRQVSAREAVNLSARQHDILMGLWDGLPNKQIAERLGVTEVTVSFHLRQLREKLGCRLNREIIPRAYRCGLLGNPARG</sequence>
<evidence type="ECO:0000256" key="3">
    <source>
        <dbReference type="ARBA" id="ARBA00023163"/>
    </source>
</evidence>
<name>A0A074MLG8_9SPHN</name>
<dbReference type="InterPro" id="IPR036388">
    <property type="entry name" value="WH-like_DNA-bd_sf"/>
</dbReference>
<dbReference type="PROSITE" id="PS50043">
    <property type="entry name" value="HTH_LUXR_2"/>
    <property type="match status" value="1"/>
</dbReference>
<dbReference type="InterPro" id="IPR000792">
    <property type="entry name" value="Tscrpt_reg_LuxR_C"/>
</dbReference>
<dbReference type="GO" id="GO:0006355">
    <property type="term" value="P:regulation of DNA-templated transcription"/>
    <property type="evidence" value="ECO:0007669"/>
    <property type="project" value="InterPro"/>
</dbReference>
<dbReference type="AlphaFoldDB" id="A0A074MLG8"/>
<keyword evidence="2" id="KW-0238">DNA-binding</keyword>
<comment type="caution">
    <text evidence="5">The sequence shown here is derived from an EMBL/GenBank/DDBJ whole genome shotgun (WGS) entry which is preliminary data.</text>
</comment>
<protein>
    <recommendedName>
        <fullName evidence="4">HTH luxR-type domain-containing protein</fullName>
    </recommendedName>
</protein>